<dbReference type="GO" id="GO:0006897">
    <property type="term" value="P:endocytosis"/>
    <property type="evidence" value="ECO:0007669"/>
    <property type="project" value="TreeGrafter"/>
</dbReference>
<dbReference type="Pfam" id="PF12763">
    <property type="entry name" value="EH"/>
    <property type="match status" value="2"/>
</dbReference>
<organism evidence="2 3">
    <name type="scientific">Armillaria luteobubalina</name>
    <dbReference type="NCBI Taxonomy" id="153913"/>
    <lineage>
        <taxon>Eukaryota</taxon>
        <taxon>Fungi</taxon>
        <taxon>Dikarya</taxon>
        <taxon>Basidiomycota</taxon>
        <taxon>Agaricomycotina</taxon>
        <taxon>Agaricomycetes</taxon>
        <taxon>Agaricomycetidae</taxon>
        <taxon>Agaricales</taxon>
        <taxon>Marasmiineae</taxon>
        <taxon>Physalacriaceae</taxon>
        <taxon>Armillaria</taxon>
    </lineage>
</organism>
<evidence type="ECO:0000313" key="3">
    <source>
        <dbReference type="Proteomes" id="UP001175228"/>
    </source>
</evidence>
<dbReference type="SUPFAM" id="SSF47473">
    <property type="entry name" value="EF-hand"/>
    <property type="match status" value="2"/>
</dbReference>
<dbReference type="GO" id="GO:0005737">
    <property type="term" value="C:cytoplasm"/>
    <property type="evidence" value="ECO:0007669"/>
    <property type="project" value="TreeGrafter"/>
</dbReference>
<dbReference type="Proteomes" id="UP001175228">
    <property type="component" value="Unassembled WGS sequence"/>
</dbReference>
<reference evidence="2" key="1">
    <citation type="submission" date="2023-06" db="EMBL/GenBank/DDBJ databases">
        <authorList>
            <consortium name="Lawrence Berkeley National Laboratory"/>
            <person name="Ahrendt S."/>
            <person name="Sahu N."/>
            <person name="Indic B."/>
            <person name="Wong-Bajracharya J."/>
            <person name="Merenyi Z."/>
            <person name="Ke H.-M."/>
            <person name="Monk M."/>
            <person name="Kocsube S."/>
            <person name="Drula E."/>
            <person name="Lipzen A."/>
            <person name="Balint B."/>
            <person name="Henrissat B."/>
            <person name="Andreopoulos B."/>
            <person name="Martin F.M."/>
            <person name="Harder C.B."/>
            <person name="Rigling D."/>
            <person name="Ford K.L."/>
            <person name="Foster G.D."/>
            <person name="Pangilinan J."/>
            <person name="Papanicolaou A."/>
            <person name="Barry K."/>
            <person name="LaButti K."/>
            <person name="Viragh M."/>
            <person name="Koriabine M."/>
            <person name="Yan M."/>
            <person name="Riley R."/>
            <person name="Champramary S."/>
            <person name="Plett K.L."/>
            <person name="Tsai I.J."/>
            <person name="Slot J."/>
            <person name="Sipos G."/>
            <person name="Plett J."/>
            <person name="Nagy L.G."/>
            <person name="Grigoriev I.V."/>
        </authorList>
    </citation>
    <scope>NUCLEOTIDE SEQUENCE</scope>
    <source>
        <strain evidence="2">HWK02</strain>
    </source>
</reference>
<dbReference type="SMART" id="SM00027">
    <property type="entry name" value="EH"/>
    <property type="match status" value="1"/>
</dbReference>
<feature type="domain" description="EH" evidence="1">
    <location>
        <begin position="131"/>
        <end position="178"/>
    </location>
</feature>
<sequence length="178" mass="18842">MTANFQATAGELSLVTRIFAQVDPKKTGFLSGEVAVRVFGGAKLPPTVLGEIWNIADDENRGSLNSKGVAVAIRLIGWAQKGEKVTPALVNQAGPLPVIEGVSGISTHNTGMSIPRSPPPMSGLPPLTAQDKAKFQNMFLKSGPTNGLLSGEKARDILIKSKLPNEKLGQIWFVITVT</sequence>
<proteinExistence type="predicted"/>
<evidence type="ECO:0000259" key="1">
    <source>
        <dbReference type="PROSITE" id="PS50031"/>
    </source>
</evidence>
<dbReference type="PANTHER" id="PTHR11216">
    <property type="entry name" value="EH DOMAIN"/>
    <property type="match status" value="1"/>
</dbReference>
<dbReference type="InterPro" id="IPR011992">
    <property type="entry name" value="EF-hand-dom_pair"/>
</dbReference>
<name>A0AA39QJB8_9AGAR</name>
<gene>
    <name evidence="2" type="ORF">EDD18DRAFT_611149</name>
</gene>
<dbReference type="InterPro" id="IPR000261">
    <property type="entry name" value="EH_dom"/>
</dbReference>
<dbReference type="GO" id="GO:0005886">
    <property type="term" value="C:plasma membrane"/>
    <property type="evidence" value="ECO:0007669"/>
    <property type="project" value="TreeGrafter"/>
</dbReference>
<protein>
    <recommendedName>
        <fullName evidence="1">EH domain-containing protein</fullName>
    </recommendedName>
</protein>
<evidence type="ECO:0000313" key="2">
    <source>
        <dbReference type="EMBL" id="KAK0502911.1"/>
    </source>
</evidence>
<dbReference type="GO" id="GO:0016197">
    <property type="term" value="P:endosomal transport"/>
    <property type="evidence" value="ECO:0007669"/>
    <property type="project" value="TreeGrafter"/>
</dbReference>
<comment type="caution">
    <text evidence="2">The sequence shown here is derived from an EMBL/GenBank/DDBJ whole genome shotgun (WGS) entry which is preliminary data.</text>
</comment>
<dbReference type="PROSITE" id="PS50031">
    <property type="entry name" value="EH"/>
    <property type="match status" value="2"/>
</dbReference>
<dbReference type="Gene3D" id="1.10.238.10">
    <property type="entry name" value="EF-hand"/>
    <property type="match status" value="2"/>
</dbReference>
<dbReference type="CDD" id="cd00052">
    <property type="entry name" value="EH"/>
    <property type="match status" value="1"/>
</dbReference>
<feature type="domain" description="EH" evidence="1">
    <location>
        <begin position="11"/>
        <end position="87"/>
    </location>
</feature>
<accession>A0AA39QJB8</accession>
<keyword evidence="3" id="KW-1185">Reference proteome</keyword>
<dbReference type="PANTHER" id="PTHR11216:SF170">
    <property type="entry name" value="DYNAMIN ASSOCIATED PROTEIN 160, ISOFORM D"/>
    <property type="match status" value="1"/>
</dbReference>
<dbReference type="EMBL" id="JAUEPU010000004">
    <property type="protein sequence ID" value="KAK0502911.1"/>
    <property type="molecule type" value="Genomic_DNA"/>
</dbReference>
<dbReference type="AlphaFoldDB" id="A0AA39QJB8"/>